<evidence type="ECO:0000313" key="11">
    <source>
        <dbReference type="EMBL" id="RKN37664.1"/>
    </source>
</evidence>
<keyword evidence="4 8" id="KW-0812">Transmembrane</keyword>
<gene>
    <name evidence="11" type="ORF">D7294_27190</name>
</gene>
<sequence>MSTLVDFRTSRTPAVPFATGPGLGRNPGPGPVYGYAVRDNWESWATSGLRIVLIALLAFAVRYVVRRAITRLIARLNREDGGSSRRPPLRSGLLVNTERRRQRSETIGSVLRSAASVVILGTAALMVLSELGVELGPLMASAGIAGVALGFGARSVVADVLSGMFMLLEDQYGVGDRIDAGEAVGTVLEIGLRVTTLRGDGGEVWYVRNGEIKRIGNLSQGWSTATIDVELDPDANLDEARKLIAAAGEELSGAAPWDEVLWEPVEVLGLDSFTRETVALRVSAKTLPGRSAEVERELRWRIKRALDVAGLSRIEPEQRVQLPTQAAPAAAEDEGGE</sequence>
<dbReference type="FunFam" id="1.10.287.1260:FF:000005">
    <property type="entry name" value="Mechanosensitive ion channel family protein"/>
    <property type="match status" value="1"/>
</dbReference>
<dbReference type="SUPFAM" id="SSF50182">
    <property type="entry name" value="Sm-like ribonucleoproteins"/>
    <property type="match status" value="1"/>
</dbReference>
<dbReference type="Gene3D" id="1.10.287.1260">
    <property type="match status" value="1"/>
</dbReference>
<keyword evidence="5 8" id="KW-1133">Transmembrane helix</keyword>
<feature type="region of interest" description="Disordered" evidence="7">
    <location>
        <begin position="317"/>
        <end position="337"/>
    </location>
</feature>
<dbReference type="Pfam" id="PF00924">
    <property type="entry name" value="MS_channel_2nd"/>
    <property type="match status" value="1"/>
</dbReference>
<evidence type="ECO:0000256" key="8">
    <source>
        <dbReference type="SAM" id="Phobius"/>
    </source>
</evidence>
<accession>A0A3A9YQA6</accession>
<dbReference type="InterPro" id="IPR049142">
    <property type="entry name" value="MS_channel_1st"/>
</dbReference>
<dbReference type="InterPro" id="IPR011066">
    <property type="entry name" value="MscS_channel_C_sf"/>
</dbReference>
<dbReference type="FunFam" id="2.30.30.60:FF:000001">
    <property type="entry name" value="MscS Mechanosensitive ion channel"/>
    <property type="match status" value="1"/>
</dbReference>
<dbReference type="InterPro" id="IPR010920">
    <property type="entry name" value="LSM_dom_sf"/>
</dbReference>
<comment type="caution">
    <text evidence="11">The sequence shown here is derived from an EMBL/GenBank/DDBJ whole genome shotgun (WGS) entry which is preliminary data.</text>
</comment>
<dbReference type="InterPro" id="IPR045276">
    <property type="entry name" value="YbiO_bact"/>
</dbReference>
<feature type="transmembrane region" description="Helical" evidence="8">
    <location>
        <begin position="47"/>
        <end position="65"/>
    </location>
</feature>
<evidence type="ECO:0000313" key="12">
    <source>
        <dbReference type="Proteomes" id="UP000272474"/>
    </source>
</evidence>
<dbReference type="PANTHER" id="PTHR30460">
    <property type="entry name" value="MODERATE CONDUCTANCE MECHANOSENSITIVE CHANNEL YBIO"/>
    <property type="match status" value="1"/>
</dbReference>
<evidence type="ECO:0000256" key="1">
    <source>
        <dbReference type="ARBA" id="ARBA00004651"/>
    </source>
</evidence>
<keyword evidence="12" id="KW-1185">Reference proteome</keyword>
<reference evidence="11 12" key="1">
    <citation type="journal article" date="2014" name="Int. J. Syst. Evol. Microbiol.">
        <title>Streptomyces hoynatensis sp. nov., isolated from deep marine sediment.</title>
        <authorList>
            <person name="Veyisoglu A."/>
            <person name="Sahin N."/>
        </authorList>
    </citation>
    <scope>NUCLEOTIDE SEQUENCE [LARGE SCALE GENOMIC DNA]</scope>
    <source>
        <strain evidence="11 12">KCTC 29097</strain>
    </source>
</reference>
<name>A0A3A9YQA6_9ACTN</name>
<feature type="domain" description="Mechanosensitive ion channel MscS" evidence="9">
    <location>
        <begin position="156"/>
        <end position="219"/>
    </location>
</feature>
<protein>
    <submittedName>
        <fullName evidence="11">Mechanosensitive ion channel family protein</fullName>
    </submittedName>
</protein>
<evidence type="ECO:0000259" key="9">
    <source>
        <dbReference type="Pfam" id="PF00924"/>
    </source>
</evidence>
<evidence type="ECO:0000256" key="5">
    <source>
        <dbReference type="ARBA" id="ARBA00022989"/>
    </source>
</evidence>
<dbReference type="Proteomes" id="UP000272474">
    <property type="component" value="Unassembled WGS sequence"/>
</dbReference>
<keyword evidence="6 8" id="KW-0472">Membrane</keyword>
<proteinExistence type="inferred from homology"/>
<comment type="subcellular location">
    <subcellularLocation>
        <location evidence="1">Cell membrane</location>
        <topology evidence="1">Multi-pass membrane protein</topology>
    </subcellularLocation>
</comment>
<dbReference type="AlphaFoldDB" id="A0A3A9YQA6"/>
<keyword evidence="3" id="KW-1003">Cell membrane</keyword>
<evidence type="ECO:0000256" key="3">
    <source>
        <dbReference type="ARBA" id="ARBA00022475"/>
    </source>
</evidence>
<dbReference type="OrthoDB" id="4638917at2"/>
<comment type="similarity">
    <text evidence="2">Belongs to the MscS (TC 1.A.23) family.</text>
</comment>
<feature type="transmembrane region" description="Helical" evidence="8">
    <location>
        <begin position="109"/>
        <end position="129"/>
    </location>
</feature>
<dbReference type="InterPro" id="IPR023408">
    <property type="entry name" value="MscS_beta-dom_sf"/>
</dbReference>
<dbReference type="PANTHER" id="PTHR30460:SF0">
    <property type="entry name" value="MODERATE CONDUCTANCE MECHANOSENSITIVE CHANNEL YBIO"/>
    <property type="match status" value="1"/>
</dbReference>
<dbReference type="EMBL" id="RBAL01000023">
    <property type="protein sequence ID" value="RKN37664.1"/>
    <property type="molecule type" value="Genomic_DNA"/>
</dbReference>
<feature type="domain" description="Mechanosensitive ion channel transmembrane helices 2/3" evidence="10">
    <location>
        <begin position="116"/>
        <end position="153"/>
    </location>
</feature>
<dbReference type="GO" id="GO:0005886">
    <property type="term" value="C:plasma membrane"/>
    <property type="evidence" value="ECO:0007669"/>
    <property type="project" value="UniProtKB-SubCell"/>
</dbReference>
<dbReference type="GO" id="GO:0008381">
    <property type="term" value="F:mechanosensitive monoatomic ion channel activity"/>
    <property type="evidence" value="ECO:0007669"/>
    <property type="project" value="InterPro"/>
</dbReference>
<dbReference type="Gene3D" id="2.30.30.60">
    <property type="match status" value="1"/>
</dbReference>
<dbReference type="SUPFAM" id="SSF82689">
    <property type="entry name" value="Mechanosensitive channel protein MscS (YggB), C-terminal domain"/>
    <property type="match status" value="1"/>
</dbReference>
<evidence type="ECO:0000256" key="7">
    <source>
        <dbReference type="SAM" id="MobiDB-lite"/>
    </source>
</evidence>
<dbReference type="SUPFAM" id="SSF82861">
    <property type="entry name" value="Mechanosensitive channel protein MscS (YggB), transmembrane region"/>
    <property type="match status" value="1"/>
</dbReference>
<evidence type="ECO:0000259" key="10">
    <source>
        <dbReference type="Pfam" id="PF21088"/>
    </source>
</evidence>
<evidence type="ECO:0000256" key="2">
    <source>
        <dbReference type="ARBA" id="ARBA00008017"/>
    </source>
</evidence>
<dbReference type="InterPro" id="IPR011014">
    <property type="entry name" value="MscS_channel_TM-2"/>
</dbReference>
<evidence type="ECO:0000256" key="4">
    <source>
        <dbReference type="ARBA" id="ARBA00022692"/>
    </source>
</evidence>
<dbReference type="Gene3D" id="3.30.70.100">
    <property type="match status" value="1"/>
</dbReference>
<dbReference type="InterPro" id="IPR006685">
    <property type="entry name" value="MscS_channel_2nd"/>
</dbReference>
<feature type="transmembrane region" description="Helical" evidence="8">
    <location>
        <begin position="135"/>
        <end position="157"/>
    </location>
</feature>
<evidence type="ECO:0000256" key="6">
    <source>
        <dbReference type="ARBA" id="ARBA00023136"/>
    </source>
</evidence>
<dbReference type="Pfam" id="PF21088">
    <property type="entry name" value="MS_channel_1st"/>
    <property type="match status" value="1"/>
</dbReference>
<organism evidence="11 12">
    <name type="scientific">Streptomyces hoynatensis</name>
    <dbReference type="NCBI Taxonomy" id="1141874"/>
    <lineage>
        <taxon>Bacteria</taxon>
        <taxon>Bacillati</taxon>
        <taxon>Actinomycetota</taxon>
        <taxon>Actinomycetes</taxon>
        <taxon>Kitasatosporales</taxon>
        <taxon>Streptomycetaceae</taxon>
        <taxon>Streptomyces</taxon>
    </lineage>
</organism>